<keyword evidence="1" id="KW-0808">Transferase</keyword>
<dbReference type="InterPro" id="IPR013653">
    <property type="entry name" value="GCN5-like_dom"/>
</dbReference>
<dbReference type="GeneID" id="113056753"/>
<evidence type="ECO:0000313" key="3">
    <source>
        <dbReference type="Proteomes" id="UP000515129"/>
    </source>
</evidence>
<evidence type="ECO:0000313" key="4">
    <source>
        <dbReference type="RefSeq" id="XP_026079379.1"/>
    </source>
</evidence>
<dbReference type="Pfam" id="PF08445">
    <property type="entry name" value="FR47"/>
    <property type="match status" value="1"/>
</dbReference>
<dbReference type="AlphaFoldDB" id="A0A6P6L4A7"/>
<reference evidence="4" key="1">
    <citation type="submission" date="2025-08" db="UniProtKB">
        <authorList>
            <consortium name="RefSeq"/>
        </authorList>
    </citation>
    <scope>IDENTIFICATION</scope>
    <source>
        <strain evidence="4">Wakin</strain>
        <tissue evidence="4">Muscle</tissue>
    </source>
</reference>
<evidence type="ECO:0000256" key="1">
    <source>
        <dbReference type="RuleBase" id="RU368002"/>
    </source>
</evidence>
<dbReference type="Gene3D" id="3.40.630.30">
    <property type="match status" value="1"/>
</dbReference>
<keyword evidence="1" id="KW-0012">Acyltransferase</keyword>
<evidence type="ECO:0000259" key="2">
    <source>
        <dbReference type="PROSITE" id="PS51186"/>
    </source>
</evidence>
<dbReference type="CDD" id="cd04301">
    <property type="entry name" value="NAT_SF"/>
    <property type="match status" value="1"/>
</dbReference>
<dbReference type="GO" id="GO:0005739">
    <property type="term" value="C:mitochondrion"/>
    <property type="evidence" value="ECO:0007669"/>
    <property type="project" value="InterPro"/>
</dbReference>
<dbReference type="RefSeq" id="XP_026079379.1">
    <property type="nucleotide sequence ID" value="XM_026223594.1"/>
</dbReference>
<dbReference type="PANTHER" id="PTHR15298:SF15">
    <property type="entry name" value="GLYCINE N-ACYLTRANSFERASE-LIKE PROTEIN"/>
    <property type="match status" value="1"/>
</dbReference>
<dbReference type="OrthoDB" id="61870at2759"/>
<organism evidence="3 4">
    <name type="scientific">Carassius auratus</name>
    <name type="common">Goldfish</name>
    <dbReference type="NCBI Taxonomy" id="7957"/>
    <lineage>
        <taxon>Eukaryota</taxon>
        <taxon>Metazoa</taxon>
        <taxon>Chordata</taxon>
        <taxon>Craniata</taxon>
        <taxon>Vertebrata</taxon>
        <taxon>Euteleostomi</taxon>
        <taxon>Actinopterygii</taxon>
        <taxon>Neopterygii</taxon>
        <taxon>Teleostei</taxon>
        <taxon>Ostariophysi</taxon>
        <taxon>Cypriniformes</taxon>
        <taxon>Cyprinidae</taxon>
        <taxon>Cyprininae</taxon>
        <taxon>Carassius</taxon>
    </lineage>
</organism>
<dbReference type="PANTHER" id="PTHR15298">
    <property type="entry name" value="L-COA N-ACYLTRANSFERASE-RELATED"/>
    <property type="match status" value="1"/>
</dbReference>
<dbReference type="InterPro" id="IPR016181">
    <property type="entry name" value="Acyl_CoA_acyltransferase"/>
</dbReference>
<dbReference type="InterPro" id="IPR015938">
    <property type="entry name" value="Glycine_N-acyltransferase_N"/>
</dbReference>
<feature type="domain" description="N-acetyltransferase" evidence="2">
    <location>
        <begin position="193"/>
        <end position="321"/>
    </location>
</feature>
<dbReference type="KEGG" id="caua:113056753"/>
<gene>
    <name evidence="4" type="primary">LOC113056753</name>
</gene>
<sequence>MHEDFNFNFKTLPTFLRTGSAFKKHRTARDTFNTLTPRDTLQARHHAMRQLTTEDLKTLEVDLKNYFPQSLQVYGCIFQLNRTGQRADPVSVLVDQWPEFRVLLIKPEYREKGDLFKDLTVFSKSDDCLRELLAHSDVIDWKMFICLAAELHHVKMMEVMAINRGVPMKKEAVCYMLVLRDPSNLLHADSSSLKLSSLNESHLELVNRSWKFGCEDSKLMIKNMILNFPSCCVLDSDNQPVAWILTYASCAMGMLYTLPEHRGKGYAKALVTIMSKRLHSQGYPVYCFIEEENHLSYSLFTSLGFMKDPDYRAAWFVFNGF</sequence>
<dbReference type="EC" id="2.3.1.-" evidence="1"/>
<proteinExistence type="inferred from homology"/>
<dbReference type="InterPro" id="IPR010313">
    <property type="entry name" value="Glycine_N-acyltransferase"/>
</dbReference>
<dbReference type="InterPro" id="IPR000182">
    <property type="entry name" value="GNAT_dom"/>
</dbReference>
<keyword evidence="3" id="KW-1185">Reference proteome</keyword>
<dbReference type="SUPFAM" id="SSF55729">
    <property type="entry name" value="Acyl-CoA N-acyltransferases (Nat)"/>
    <property type="match status" value="1"/>
</dbReference>
<dbReference type="PROSITE" id="PS51186">
    <property type="entry name" value="GNAT"/>
    <property type="match status" value="1"/>
</dbReference>
<accession>A0A6P6L4A7</accession>
<name>A0A6P6L4A7_CARAU</name>
<dbReference type="Proteomes" id="UP000515129">
    <property type="component" value="Chromosome 38"/>
</dbReference>
<protein>
    <recommendedName>
        <fullName evidence="1">Glycine N-acyltransferase-like protein</fullName>
        <ecNumber evidence="1">2.3.1.-</ecNumber>
    </recommendedName>
</protein>
<comment type="similarity">
    <text evidence="1">Belongs to the glycine N-acyltransferase family.</text>
</comment>
<dbReference type="GO" id="GO:0047961">
    <property type="term" value="F:glycine N-acyltransferase activity"/>
    <property type="evidence" value="ECO:0007669"/>
    <property type="project" value="InterPro"/>
</dbReference>
<dbReference type="Pfam" id="PF06021">
    <property type="entry name" value="Gly_acyl_tr_N"/>
    <property type="match status" value="1"/>
</dbReference>